<dbReference type="SMART" id="SM00448">
    <property type="entry name" value="REC"/>
    <property type="match status" value="1"/>
</dbReference>
<dbReference type="InterPro" id="IPR003660">
    <property type="entry name" value="HAMP_dom"/>
</dbReference>
<keyword evidence="11" id="KW-0067">ATP-binding</keyword>
<dbReference type="Pfam" id="PF01627">
    <property type="entry name" value="Hpt"/>
    <property type="match status" value="1"/>
</dbReference>
<evidence type="ECO:0000259" key="20">
    <source>
        <dbReference type="PROSITE" id="PS50110"/>
    </source>
</evidence>
<feature type="coiled-coil region" evidence="17">
    <location>
        <begin position="214"/>
        <end position="241"/>
    </location>
</feature>
<keyword evidence="24" id="KW-1185">Reference proteome</keyword>
<feature type="modified residue" description="Phosphohistidine" evidence="15">
    <location>
        <position position="697"/>
    </location>
</feature>
<evidence type="ECO:0000256" key="9">
    <source>
        <dbReference type="ARBA" id="ARBA00022777"/>
    </source>
</evidence>
<evidence type="ECO:0000313" key="23">
    <source>
        <dbReference type="EMBL" id="GLQ75610.1"/>
    </source>
</evidence>
<evidence type="ECO:0000256" key="11">
    <source>
        <dbReference type="ARBA" id="ARBA00022840"/>
    </source>
</evidence>
<dbReference type="SUPFAM" id="SSF158472">
    <property type="entry name" value="HAMP domain-like"/>
    <property type="match status" value="1"/>
</dbReference>
<dbReference type="PANTHER" id="PTHR45339">
    <property type="entry name" value="HYBRID SIGNAL TRANSDUCTION HISTIDINE KINASE J"/>
    <property type="match status" value="1"/>
</dbReference>
<evidence type="ECO:0000256" key="7">
    <source>
        <dbReference type="ARBA" id="ARBA00022692"/>
    </source>
</evidence>
<organism evidence="23 24">
    <name type="scientific">Vibrio penaeicida</name>
    <dbReference type="NCBI Taxonomy" id="104609"/>
    <lineage>
        <taxon>Bacteria</taxon>
        <taxon>Pseudomonadati</taxon>
        <taxon>Pseudomonadota</taxon>
        <taxon>Gammaproteobacteria</taxon>
        <taxon>Vibrionales</taxon>
        <taxon>Vibrionaceae</taxon>
        <taxon>Vibrio</taxon>
    </lineage>
</organism>
<evidence type="ECO:0000259" key="19">
    <source>
        <dbReference type="PROSITE" id="PS50109"/>
    </source>
</evidence>
<reference evidence="24" key="1">
    <citation type="journal article" date="2019" name="Int. J. Syst. Evol. Microbiol.">
        <title>The Global Catalogue of Microorganisms (GCM) 10K type strain sequencing project: providing services to taxonomists for standard genome sequencing and annotation.</title>
        <authorList>
            <consortium name="The Broad Institute Genomics Platform"/>
            <consortium name="The Broad Institute Genome Sequencing Center for Infectious Disease"/>
            <person name="Wu L."/>
            <person name="Ma J."/>
        </authorList>
    </citation>
    <scope>NUCLEOTIDE SEQUENCE [LARGE SCALE GENOMIC DNA]</scope>
    <source>
        <strain evidence="24">NBRC 15640</strain>
    </source>
</reference>
<gene>
    <name evidence="23" type="primary">sypF</name>
    <name evidence="23" type="ORF">GCM10007932_49720</name>
</gene>
<evidence type="ECO:0000256" key="6">
    <source>
        <dbReference type="ARBA" id="ARBA00022679"/>
    </source>
</evidence>
<dbReference type="InterPro" id="IPR011006">
    <property type="entry name" value="CheY-like_superfamily"/>
</dbReference>
<dbReference type="CDD" id="cd06225">
    <property type="entry name" value="HAMP"/>
    <property type="match status" value="1"/>
</dbReference>
<protein>
    <recommendedName>
        <fullName evidence="3">histidine kinase</fullName>
        <ecNumber evidence="3">2.7.13.3</ecNumber>
    </recommendedName>
</protein>
<keyword evidence="4" id="KW-1003">Cell membrane</keyword>
<dbReference type="PROSITE" id="PS50885">
    <property type="entry name" value="HAMP"/>
    <property type="match status" value="1"/>
</dbReference>
<feature type="modified residue" description="4-aspartylphosphate" evidence="16">
    <location>
        <position position="541"/>
    </location>
</feature>
<keyword evidence="9 23" id="KW-0418">Kinase</keyword>
<evidence type="ECO:0000256" key="10">
    <source>
        <dbReference type="ARBA" id="ARBA00022801"/>
    </source>
</evidence>
<comment type="catalytic activity">
    <reaction evidence="1">
        <text>ATP + protein L-histidine = ADP + protein N-phospho-L-histidine.</text>
        <dbReference type="EC" id="2.7.13.3"/>
    </reaction>
</comment>
<dbReference type="AlphaFoldDB" id="A0AAV5NYH8"/>
<feature type="domain" description="Histidine kinase" evidence="19">
    <location>
        <begin position="248"/>
        <end position="468"/>
    </location>
</feature>
<evidence type="ECO:0000256" key="4">
    <source>
        <dbReference type="ARBA" id="ARBA00022475"/>
    </source>
</evidence>
<dbReference type="PROSITE" id="PS50110">
    <property type="entry name" value="RESPONSE_REGULATORY"/>
    <property type="match status" value="1"/>
</dbReference>
<evidence type="ECO:0000256" key="5">
    <source>
        <dbReference type="ARBA" id="ARBA00022553"/>
    </source>
</evidence>
<dbReference type="Pfam" id="PF02518">
    <property type="entry name" value="HATPase_c"/>
    <property type="match status" value="1"/>
</dbReference>
<dbReference type="GO" id="GO:0000155">
    <property type="term" value="F:phosphorelay sensor kinase activity"/>
    <property type="evidence" value="ECO:0007669"/>
    <property type="project" value="InterPro"/>
</dbReference>
<evidence type="ECO:0000259" key="22">
    <source>
        <dbReference type="PROSITE" id="PS50894"/>
    </source>
</evidence>
<evidence type="ECO:0000256" key="14">
    <source>
        <dbReference type="ARBA" id="ARBA00023136"/>
    </source>
</evidence>
<dbReference type="PROSITE" id="PS50109">
    <property type="entry name" value="HIS_KIN"/>
    <property type="match status" value="1"/>
</dbReference>
<dbReference type="Gene3D" id="6.10.340.10">
    <property type="match status" value="1"/>
</dbReference>
<dbReference type="PROSITE" id="PS50894">
    <property type="entry name" value="HPT"/>
    <property type="match status" value="1"/>
</dbReference>
<dbReference type="GO" id="GO:0005524">
    <property type="term" value="F:ATP binding"/>
    <property type="evidence" value="ECO:0007669"/>
    <property type="project" value="UniProtKB-KW"/>
</dbReference>
<dbReference type="SMART" id="SM00387">
    <property type="entry name" value="HATPase_c"/>
    <property type="match status" value="1"/>
</dbReference>
<feature type="domain" description="HPt" evidence="22">
    <location>
        <begin position="658"/>
        <end position="757"/>
    </location>
</feature>
<evidence type="ECO:0000256" key="2">
    <source>
        <dbReference type="ARBA" id="ARBA00004651"/>
    </source>
</evidence>
<dbReference type="CDD" id="cd16922">
    <property type="entry name" value="HATPase_EvgS-ArcB-TorS-like"/>
    <property type="match status" value="1"/>
</dbReference>
<dbReference type="Proteomes" id="UP001156690">
    <property type="component" value="Unassembled WGS sequence"/>
</dbReference>
<keyword evidence="8" id="KW-0547">Nucleotide-binding</keyword>
<evidence type="ECO:0000256" key="12">
    <source>
        <dbReference type="ARBA" id="ARBA00022989"/>
    </source>
</evidence>
<dbReference type="EMBL" id="BSNX01000074">
    <property type="protein sequence ID" value="GLQ75610.1"/>
    <property type="molecule type" value="Genomic_DNA"/>
</dbReference>
<dbReference type="SMART" id="SM00388">
    <property type="entry name" value="HisKA"/>
    <property type="match status" value="1"/>
</dbReference>
<dbReference type="CDD" id="cd17546">
    <property type="entry name" value="REC_hyHK_CKI1_RcsC-like"/>
    <property type="match status" value="1"/>
</dbReference>
<dbReference type="FunFam" id="1.10.287.130:FF:000004">
    <property type="entry name" value="Ethylene receptor 1"/>
    <property type="match status" value="1"/>
</dbReference>
<dbReference type="SUPFAM" id="SSF47226">
    <property type="entry name" value="Histidine-containing phosphotransfer domain, HPT domain"/>
    <property type="match status" value="1"/>
</dbReference>
<dbReference type="InterPro" id="IPR004358">
    <property type="entry name" value="Sig_transdc_His_kin-like_C"/>
</dbReference>
<keyword evidence="10" id="KW-0378">Hydrolase</keyword>
<dbReference type="GO" id="GO:0016787">
    <property type="term" value="F:hydrolase activity"/>
    <property type="evidence" value="ECO:0007669"/>
    <property type="project" value="UniProtKB-KW"/>
</dbReference>
<dbReference type="SUPFAM" id="SSF47384">
    <property type="entry name" value="Homodimeric domain of signal transducing histidine kinase"/>
    <property type="match status" value="1"/>
</dbReference>
<dbReference type="FunFam" id="3.30.565.10:FF:000010">
    <property type="entry name" value="Sensor histidine kinase RcsC"/>
    <property type="match status" value="1"/>
</dbReference>
<keyword evidence="6" id="KW-0808">Transferase</keyword>
<dbReference type="Gene3D" id="1.20.120.160">
    <property type="entry name" value="HPT domain"/>
    <property type="match status" value="1"/>
</dbReference>
<dbReference type="PRINTS" id="PR00344">
    <property type="entry name" value="BCTRLSENSOR"/>
</dbReference>
<dbReference type="InterPro" id="IPR001789">
    <property type="entry name" value="Sig_transdc_resp-reg_receiver"/>
</dbReference>
<dbReference type="InterPro" id="IPR003594">
    <property type="entry name" value="HATPase_dom"/>
</dbReference>
<dbReference type="EC" id="2.7.13.3" evidence="3"/>
<keyword evidence="12 18" id="KW-1133">Transmembrane helix</keyword>
<evidence type="ECO:0000256" key="13">
    <source>
        <dbReference type="ARBA" id="ARBA00023012"/>
    </source>
</evidence>
<keyword evidence="5 16" id="KW-0597">Phosphoprotein</keyword>
<comment type="caution">
    <text evidence="23">The sequence shown here is derived from an EMBL/GenBank/DDBJ whole genome shotgun (WGS) entry which is preliminary data.</text>
</comment>
<evidence type="ECO:0000256" key="1">
    <source>
        <dbReference type="ARBA" id="ARBA00000085"/>
    </source>
</evidence>
<dbReference type="RefSeq" id="WP_126609732.1">
    <property type="nucleotide sequence ID" value="NZ_AP025144.1"/>
</dbReference>
<dbReference type="InterPro" id="IPR005467">
    <property type="entry name" value="His_kinase_dom"/>
</dbReference>
<dbReference type="Pfam" id="PF00072">
    <property type="entry name" value="Response_reg"/>
    <property type="match status" value="1"/>
</dbReference>
<keyword evidence="13" id="KW-0902">Two-component regulatory system</keyword>
<feature type="transmembrane region" description="Helical" evidence="18">
    <location>
        <begin position="153"/>
        <end position="176"/>
    </location>
</feature>
<feature type="transmembrane region" description="Helical" evidence="18">
    <location>
        <begin position="6"/>
        <end position="31"/>
    </location>
</feature>
<dbReference type="Gene3D" id="3.40.50.2300">
    <property type="match status" value="1"/>
</dbReference>
<sequence>MSLRLKTILGIAGIEIVMLMTLVLSSVKFLSDSNEQQLLQRADTMLSMFAGATKEAVISSDLQTLNVLVKDILEVKDLCYVRIYNAQGRLLVEGGEENLLGHFAAMDTGLSSSKDGVFDRATSITTGAMRHGHIEMGFATKGINGMLSNAKRWILSIATIEVALVTLFSLILGSYLTRNLYKIKQAALLMTQEGPGVQVAIAEGDEIGDLAKAFNSMSQKLADKQKELEVARKQAETASEAKSRFLASMSHEIRTPMNGVLGLLGILEQTPLQNDQKELVHTASDSGQLLLSIINDILDFSKMETSTLLLEPVAFNLTESLHQSMDFFKPQAHEKGIYLELSVSPNVPDFVYGDVYRFKQVLLNLIGNAVKFTEHGGVDVQVYSERHEGRIELKCSVKDSGIGIPDQHIPHLFDEFTMVDQTFARHYEGSGLGLAITQRLLHLMEGKIEVQSVEGIGSEFRFNAWFDQSNQNEVEQHYHQQPEVDTDLSSAHLLVVEDNSANQMVIKNTLQYAGITPDIANNGREAIEAVKQAHYDLILMDISMPEMDGMTATKHIRALSEEYSNIPIIALTAHALSGDRERFIESGMSDHLPKPFNRSTLLSCLSLHLRKKMSEGNMENGSQERKQDIEQITAFEHEDDNIALVDESVIQQIIYDTDASVLPELIEFYLQESKERVANLMDAANSKDQEALEFESHTLGSSSVTLGNLRLSKHARKIELLCVQNKMEEALECAAALPDVAELSFAALRERNSRGFE</sequence>
<dbReference type="PANTHER" id="PTHR45339:SF1">
    <property type="entry name" value="HYBRID SIGNAL TRANSDUCTION HISTIDINE KINASE J"/>
    <property type="match status" value="1"/>
</dbReference>
<evidence type="ECO:0000256" key="15">
    <source>
        <dbReference type="PROSITE-ProRule" id="PRU00110"/>
    </source>
</evidence>
<dbReference type="InterPro" id="IPR036097">
    <property type="entry name" value="HisK_dim/P_sf"/>
</dbReference>
<feature type="domain" description="Response regulatory" evidence="20">
    <location>
        <begin position="492"/>
        <end position="609"/>
    </location>
</feature>
<evidence type="ECO:0000259" key="21">
    <source>
        <dbReference type="PROSITE" id="PS50885"/>
    </source>
</evidence>
<evidence type="ECO:0000256" key="18">
    <source>
        <dbReference type="SAM" id="Phobius"/>
    </source>
</evidence>
<dbReference type="SUPFAM" id="SSF55874">
    <property type="entry name" value="ATPase domain of HSP90 chaperone/DNA topoisomerase II/histidine kinase"/>
    <property type="match status" value="1"/>
</dbReference>
<name>A0AAV5NYH8_9VIBR</name>
<evidence type="ECO:0000256" key="3">
    <source>
        <dbReference type="ARBA" id="ARBA00012438"/>
    </source>
</evidence>
<evidence type="ECO:0000313" key="24">
    <source>
        <dbReference type="Proteomes" id="UP001156690"/>
    </source>
</evidence>
<proteinExistence type="predicted"/>
<evidence type="ECO:0000256" key="8">
    <source>
        <dbReference type="ARBA" id="ARBA00022741"/>
    </source>
</evidence>
<dbReference type="InterPro" id="IPR003661">
    <property type="entry name" value="HisK_dim/P_dom"/>
</dbReference>
<accession>A0AAV5NYH8</accession>
<dbReference type="GO" id="GO:0005886">
    <property type="term" value="C:plasma membrane"/>
    <property type="evidence" value="ECO:0007669"/>
    <property type="project" value="UniProtKB-SubCell"/>
</dbReference>
<dbReference type="InterPro" id="IPR008207">
    <property type="entry name" value="Sig_transdc_His_kin_Hpt_dom"/>
</dbReference>
<feature type="domain" description="HAMP" evidence="21">
    <location>
        <begin position="174"/>
        <end position="226"/>
    </location>
</feature>
<keyword evidence="14 18" id="KW-0472">Membrane</keyword>
<keyword evidence="17" id="KW-0175">Coiled coil</keyword>
<dbReference type="Gene3D" id="1.10.287.130">
    <property type="match status" value="1"/>
</dbReference>
<dbReference type="Pfam" id="PF00512">
    <property type="entry name" value="HisKA"/>
    <property type="match status" value="1"/>
</dbReference>
<dbReference type="CDD" id="cd00082">
    <property type="entry name" value="HisKA"/>
    <property type="match status" value="1"/>
</dbReference>
<comment type="subcellular location">
    <subcellularLocation>
        <location evidence="2">Cell membrane</location>
        <topology evidence="2">Multi-pass membrane protein</topology>
    </subcellularLocation>
</comment>
<evidence type="ECO:0000256" key="17">
    <source>
        <dbReference type="SAM" id="Coils"/>
    </source>
</evidence>
<dbReference type="SMART" id="SM00304">
    <property type="entry name" value="HAMP"/>
    <property type="match status" value="1"/>
</dbReference>
<dbReference type="InterPro" id="IPR036890">
    <property type="entry name" value="HATPase_C_sf"/>
</dbReference>
<dbReference type="SUPFAM" id="SSF52172">
    <property type="entry name" value="CheY-like"/>
    <property type="match status" value="1"/>
</dbReference>
<keyword evidence="7 18" id="KW-0812">Transmembrane</keyword>
<evidence type="ECO:0000256" key="16">
    <source>
        <dbReference type="PROSITE-ProRule" id="PRU00169"/>
    </source>
</evidence>
<dbReference type="Gene3D" id="3.30.565.10">
    <property type="entry name" value="Histidine kinase-like ATPase, C-terminal domain"/>
    <property type="match status" value="1"/>
</dbReference>
<dbReference type="InterPro" id="IPR036641">
    <property type="entry name" value="HPT_dom_sf"/>
</dbReference>